<dbReference type="Proteomes" id="UP000306102">
    <property type="component" value="Unassembled WGS sequence"/>
</dbReference>
<proteinExistence type="predicted"/>
<evidence type="ECO:0008006" key="3">
    <source>
        <dbReference type="Google" id="ProtNLM"/>
    </source>
</evidence>
<dbReference type="PANTHER" id="PTHR14000:SF6">
    <property type="entry name" value="OS02G0631200 PROTEIN"/>
    <property type="match status" value="1"/>
</dbReference>
<reference evidence="1 2" key="1">
    <citation type="journal article" date="2018" name="Proc. Natl. Acad. Sci. U.S.A.">
        <title>Draft genome sequence of Camellia sinensis var. sinensis provides insights into the evolution of the tea genome and tea quality.</title>
        <authorList>
            <person name="Wei C."/>
            <person name="Yang H."/>
            <person name="Wang S."/>
            <person name="Zhao J."/>
            <person name="Liu C."/>
            <person name="Gao L."/>
            <person name="Xia E."/>
            <person name="Lu Y."/>
            <person name="Tai Y."/>
            <person name="She G."/>
            <person name="Sun J."/>
            <person name="Cao H."/>
            <person name="Tong W."/>
            <person name="Gao Q."/>
            <person name="Li Y."/>
            <person name="Deng W."/>
            <person name="Jiang X."/>
            <person name="Wang W."/>
            <person name="Chen Q."/>
            <person name="Zhang S."/>
            <person name="Li H."/>
            <person name="Wu J."/>
            <person name="Wang P."/>
            <person name="Li P."/>
            <person name="Shi C."/>
            <person name="Zheng F."/>
            <person name="Jian J."/>
            <person name="Huang B."/>
            <person name="Shan D."/>
            <person name="Shi M."/>
            <person name="Fang C."/>
            <person name="Yue Y."/>
            <person name="Li F."/>
            <person name="Li D."/>
            <person name="Wei S."/>
            <person name="Han B."/>
            <person name="Jiang C."/>
            <person name="Yin Y."/>
            <person name="Xia T."/>
            <person name="Zhang Z."/>
            <person name="Bennetzen J.L."/>
            <person name="Zhao S."/>
            <person name="Wan X."/>
        </authorList>
    </citation>
    <scope>NUCLEOTIDE SEQUENCE [LARGE SCALE GENOMIC DNA]</scope>
    <source>
        <strain evidence="2">cv. Shuchazao</strain>
        <tissue evidence="1">Leaf</tissue>
    </source>
</reference>
<comment type="caution">
    <text evidence="1">The sequence shown here is derived from an EMBL/GenBank/DDBJ whole genome shotgun (WGS) entry which is preliminary data.</text>
</comment>
<dbReference type="EMBL" id="SDRB02007377">
    <property type="protein sequence ID" value="THG11233.1"/>
    <property type="molecule type" value="Genomic_DNA"/>
</dbReference>
<protein>
    <recommendedName>
        <fullName evidence="3">Myb-like domain-containing protein</fullName>
    </recommendedName>
</protein>
<keyword evidence="2" id="KW-1185">Reference proteome</keyword>
<dbReference type="PANTHER" id="PTHR14000">
    <property type="entry name" value="FINGER CCCH DOMAIN PROTEIN, PUTATIVE (DUF3755)-RELATED"/>
    <property type="match status" value="1"/>
</dbReference>
<dbReference type="AlphaFoldDB" id="A0A4S4E5J5"/>
<sequence length="277" mass="30492">MEKDMEAFQIKRERKTKVTGNFQRRWRMKGKLFRAKRKKTDTAQILEFCDGKVCELLDSSPVGGFSESHKAELAFKEIRVEMAAESNTGFRHGGTFGSPFSRHAISFQSGAINSTSDMIPMANYYGINSTAGMVFSGNSSIINNNPGMTQAGSSSGSFLLDSVPGLKHDADMAAEWSVEEQQRLEEGLDKYAAEPSIMKYIKIAAMLNDKDVRAVALRCRWMTVSSSLMMMQSDHHLQGRTIMCGKLKNPASNIVGHSSFPSSLSPSPFSAEPPLSP</sequence>
<name>A0A4S4E5J5_CAMSN</name>
<gene>
    <name evidence="1" type="ORF">TEA_000058</name>
</gene>
<organism evidence="1 2">
    <name type="scientific">Camellia sinensis var. sinensis</name>
    <name type="common">China tea</name>
    <dbReference type="NCBI Taxonomy" id="542762"/>
    <lineage>
        <taxon>Eukaryota</taxon>
        <taxon>Viridiplantae</taxon>
        <taxon>Streptophyta</taxon>
        <taxon>Embryophyta</taxon>
        <taxon>Tracheophyta</taxon>
        <taxon>Spermatophyta</taxon>
        <taxon>Magnoliopsida</taxon>
        <taxon>eudicotyledons</taxon>
        <taxon>Gunneridae</taxon>
        <taxon>Pentapetalae</taxon>
        <taxon>asterids</taxon>
        <taxon>Ericales</taxon>
        <taxon>Theaceae</taxon>
        <taxon>Camellia</taxon>
    </lineage>
</organism>
<accession>A0A4S4E5J5</accession>
<evidence type="ECO:0000313" key="2">
    <source>
        <dbReference type="Proteomes" id="UP000306102"/>
    </source>
</evidence>
<evidence type="ECO:0000313" key="1">
    <source>
        <dbReference type="EMBL" id="THG11233.1"/>
    </source>
</evidence>